<protein>
    <submittedName>
        <fullName evidence="1">Uncharacterized protein</fullName>
    </submittedName>
</protein>
<sequence length="249" mass="27356">MQDPTRIDTTLDALRAAWEGQPELSLSTLFGIAQNRGAGWNVDDATLVEILRDIATEHPRQLTLDDVRRVPAGQRWLIVTEEPTHRVTVDCSVAVVRSRHADGSLRHAMAWEYAALRPVRPGGPLVIGDAAGNEHRLGVVRYLTRLPSTGVPLEDLAGLERRTLGERVYFLRGANADGNVVTVLLDHGMHVTTRFNRDVSQVDYSWEKIHKCRRGTELVVQLPGGRSTTVCTVGEIYLAEAEPLSAGGA</sequence>
<accession>A0ABY7U8G9</accession>
<evidence type="ECO:0000313" key="1">
    <source>
        <dbReference type="EMBL" id="WCZ31787.1"/>
    </source>
</evidence>
<keyword evidence="2" id="KW-1185">Reference proteome</keyword>
<dbReference type="Proteomes" id="UP001220064">
    <property type="component" value="Chromosome"/>
</dbReference>
<name>A0ABY7U8G9_9CORY</name>
<reference evidence="1 2" key="1">
    <citation type="submission" date="2020-10" db="EMBL/GenBank/DDBJ databases">
        <title>Complete genome sequence of Corynebacterium massiliense DSM 45435, type strain of Corynebacterium massiliense.</title>
        <authorList>
            <person name="Busche T."/>
            <person name="Kalinowski J."/>
            <person name="Ruckert C."/>
        </authorList>
    </citation>
    <scope>NUCLEOTIDE SEQUENCE [LARGE SCALE GENOMIC DNA]</scope>
    <source>
        <strain evidence="1 2">DSM 45435</strain>
    </source>
</reference>
<dbReference type="EMBL" id="CP063189">
    <property type="protein sequence ID" value="WCZ31787.1"/>
    <property type="molecule type" value="Genomic_DNA"/>
</dbReference>
<proteinExistence type="predicted"/>
<dbReference type="RefSeq" id="WP_022863449.1">
    <property type="nucleotide sequence ID" value="NZ_ATVG01000010.1"/>
</dbReference>
<gene>
    <name evidence="1" type="ORF">CMASS_01640</name>
</gene>
<evidence type="ECO:0000313" key="2">
    <source>
        <dbReference type="Proteomes" id="UP001220064"/>
    </source>
</evidence>
<organism evidence="1 2">
    <name type="scientific">Corynebacterium massiliense DSM 45435</name>
    <dbReference type="NCBI Taxonomy" id="1121364"/>
    <lineage>
        <taxon>Bacteria</taxon>
        <taxon>Bacillati</taxon>
        <taxon>Actinomycetota</taxon>
        <taxon>Actinomycetes</taxon>
        <taxon>Mycobacteriales</taxon>
        <taxon>Corynebacteriaceae</taxon>
        <taxon>Corynebacterium</taxon>
    </lineage>
</organism>